<dbReference type="PROSITE" id="PS00107">
    <property type="entry name" value="PROTEIN_KINASE_ATP"/>
    <property type="match status" value="1"/>
</dbReference>
<evidence type="ECO:0000256" key="8">
    <source>
        <dbReference type="ARBA" id="ARBA00022840"/>
    </source>
</evidence>
<gene>
    <name evidence="20" type="ORF">PBIL07802_LOCUS17599</name>
</gene>
<comment type="function">
    <text evidence="1">Probable promoter-specific protein mediating the interaction between DNA and RNA polymerase.</text>
</comment>
<keyword evidence="10" id="KW-0805">Transcription regulation</keyword>
<evidence type="ECO:0000256" key="7">
    <source>
        <dbReference type="ARBA" id="ARBA00022777"/>
    </source>
</evidence>
<keyword evidence="4 14" id="KW-0597">Phosphoprotein</keyword>
<dbReference type="Pfam" id="PF00072">
    <property type="entry name" value="Response_reg"/>
    <property type="match status" value="1"/>
</dbReference>
<evidence type="ECO:0000313" key="20">
    <source>
        <dbReference type="EMBL" id="CAE0255345.1"/>
    </source>
</evidence>
<evidence type="ECO:0000256" key="17">
    <source>
        <dbReference type="SAM" id="MobiDB-lite"/>
    </source>
</evidence>
<keyword evidence="6 15" id="KW-0547">Nucleotide-binding</keyword>
<feature type="domain" description="Protein kinase" evidence="18">
    <location>
        <begin position="34"/>
        <end position="290"/>
    </location>
</feature>
<feature type="compositionally biased region" description="Polar residues" evidence="17">
    <location>
        <begin position="1"/>
        <end position="10"/>
    </location>
</feature>
<dbReference type="EMBL" id="HBIB01027105">
    <property type="protein sequence ID" value="CAE0255345.1"/>
    <property type="molecule type" value="Transcribed_RNA"/>
</dbReference>
<keyword evidence="16" id="KW-0175">Coiled coil</keyword>
<evidence type="ECO:0000256" key="12">
    <source>
        <dbReference type="ARBA" id="ARBA00023163"/>
    </source>
</evidence>
<dbReference type="InterPro" id="IPR017441">
    <property type="entry name" value="Protein_kinase_ATP_BS"/>
</dbReference>
<dbReference type="InterPro" id="IPR008271">
    <property type="entry name" value="Ser/Thr_kinase_AS"/>
</dbReference>
<dbReference type="CDD" id="cd14008">
    <property type="entry name" value="STKc_LKB1_CaMKK"/>
    <property type="match status" value="1"/>
</dbReference>
<keyword evidence="7" id="KW-0418">Kinase</keyword>
<keyword evidence="11" id="KW-0238">DNA-binding</keyword>
<dbReference type="Pfam" id="PF00069">
    <property type="entry name" value="Pkinase"/>
    <property type="match status" value="1"/>
</dbReference>
<organism evidence="20">
    <name type="scientific">Palpitomonas bilix</name>
    <dbReference type="NCBI Taxonomy" id="652834"/>
    <lineage>
        <taxon>Eukaryota</taxon>
        <taxon>Eukaryota incertae sedis</taxon>
    </lineage>
</organism>
<keyword evidence="12" id="KW-0804">Transcription</keyword>
<dbReference type="PROSITE" id="PS50110">
    <property type="entry name" value="RESPONSE_REGULATORY"/>
    <property type="match status" value="1"/>
</dbReference>
<dbReference type="Gene3D" id="1.10.510.10">
    <property type="entry name" value="Transferase(Phosphotransferase) domain 1"/>
    <property type="match status" value="1"/>
</dbReference>
<evidence type="ECO:0000256" key="14">
    <source>
        <dbReference type="PROSITE-ProRule" id="PRU00169"/>
    </source>
</evidence>
<dbReference type="FunFam" id="3.40.50.2300:FF:000001">
    <property type="entry name" value="DNA-binding response regulator PhoB"/>
    <property type="match status" value="1"/>
</dbReference>
<evidence type="ECO:0000256" key="4">
    <source>
        <dbReference type="ARBA" id="ARBA00022553"/>
    </source>
</evidence>
<feature type="compositionally biased region" description="Basic and acidic residues" evidence="17">
    <location>
        <begin position="14"/>
        <end position="23"/>
    </location>
</feature>
<dbReference type="SMART" id="SM00448">
    <property type="entry name" value="REC"/>
    <property type="match status" value="1"/>
</dbReference>
<dbReference type="Gene3D" id="3.40.50.2300">
    <property type="match status" value="1"/>
</dbReference>
<feature type="modified residue" description="4-aspartylphosphate" evidence="14">
    <location>
        <position position="546"/>
    </location>
</feature>
<dbReference type="PROSITE" id="PS00108">
    <property type="entry name" value="PROTEIN_KINASE_ST"/>
    <property type="match status" value="1"/>
</dbReference>
<dbReference type="GO" id="GO:0005524">
    <property type="term" value="F:ATP binding"/>
    <property type="evidence" value="ECO:0007669"/>
    <property type="project" value="UniProtKB-UniRule"/>
</dbReference>
<dbReference type="GO" id="GO:0004674">
    <property type="term" value="F:protein serine/threonine kinase activity"/>
    <property type="evidence" value="ECO:0007669"/>
    <property type="project" value="UniProtKB-KW"/>
</dbReference>
<evidence type="ECO:0000259" key="19">
    <source>
        <dbReference type="PROSITE" id="PS50110"/>
    </source>
</evidence>
<dbReference type="SUPFAM" id="SSF56112">
    <property type="entry name" value="Protein kinase-like (PK-like)"/>
    <property type="match status" value="1"/>
</dbReference>
<evidence type="ECO:0000256" key="16">
    <source>
        <dbReference type="SAM" id="Coils"/>
    </source>
</evidence>
<dbReference type="SUPFAM" id="SSF52172">
    <property type="entry name" value="CheY-like"/>
    <property type="match status" value="1"/>
</dbReference>
<evidence type="ECO:0000256" key="6">
    <source>
        <dbReference type="ARBA" id="ARBA00022741"/>
    </source>
</evidence>
<reference evidence="20" key="1">
    <citation type="submission" date="2021-01" db="EMBL/GenBank/DDBJ databases">
        <authorList>
            <person name="Corre E."/>
            <person name="Pelletier E."/>
            <person name="Niang G."/>
            <person name="Scheremetjew M."/>
            <person name="Finn R."/>
            <person name="Kale V."/>
            <person name="Holt S."/>
            <person name="Cochrane G."/>
            <person name="Meng A."/>
            <person name="Brown T."/>
            <person name="Cohen L."/>
        </authorList>
    </citation>
    <scope>NUCLEOTIDE SEQUENCE</scope>
    <source>
        <strain evidence="20">NIES-2562</strain>
    </source>
</reference>
<name>A0A7S3DEH9_9EUKA</name>
<evidence type="ECO:0000256" key="1">
    <source>
        <dbReference type="ARBA" id="ARBA00003612"/>
    </source>
</evidence>
<evidence type="ECO:0000256" key="13">
    <source>
        <dbReference type="ARBA" id="ARBA00032623"/>
    </source>
</evidence>
<dbReference type="SMART" id="SM00220">
    <property type="entry name" value="S_TKc"/>
    <property type="match status" value="1"/>
</dbReference>
<keyword evidence="9" id="KW-0902">Two-component regulatory system</keyword>
<evidence type="ECO:0000256" key="3">
    <source>
        <dbReference type="ARBA" id="ARBA00022527"/>
    </source>
</evidence>
<evidence type="ECO:0000256" key="5">
    <source>
        <dbReference type="ARBA" id="ARBA00022679"/>
    </source>
</evidence>
<keyword evidence="3" id="KW-0723">Serine/threonine-protein kinase</keyword>
<dbReference type="AlphaFoldDB" id="A0A7S3DEH9"/>
<keyword evidence="5" id="KW-0808">Transferase</keyword>
<dbReference type="InterPro" id="IPR011006">
    <property type="entry name" value="CheY-like_superfamily"/>
</dbReference>
<sequence>MSSSKLSTADTEPVETHNIKKEVDEDGKKRVNQYKLFEKIGEGAFGKVKRCESVVDGREYAVKIMNKSLLKRKRFDVSTTAFHQVMREVAVMKKIKHPNCVQLYEVIDSPEDDKLYIVMELMKGGVLKPQSGKFDEKLLAKYMFDVVLGLEYLHHQNIAHRDIKPENLLLSDVGVVKLADFGLADLQNDGSDIVTNFGGTPAFMAPELVGSGPSSGKVCDMWALGVSLYYLIYGKLPFVGESIYDMHAHDLELPDTVKCTDELKDLLQRLLDKTAQTRATIGQVKKHAWFELYHLFDLNSSPIIQINVTESDVQSAISAFDRTANIERVKRRMLSQTINQSRMGDIDKIRRGVEQLGTVGENDSMNGRVTPSTFNTYKNPFKEEFSGLDEEEKAELASVDNKEISDLIKKKMTLKRKLEEETNAAKSLMETSQKQREMREKLEAQVAAYKRGAGGSAGGSQDVAARDVVAAASIAPAPAEGGVSTPTRAPLAPGKLARVLIVDDDVMVRRMLQIKLSKTFECDTAKDGEEGLEKFHSIQPDMMLLDIYMPGKDGYEVCQEIRKVSDVPIIMLTAMEDLDARLKGLDLGADDFVVKPCYPKEVEARLKALLRRIERLGGDPSKSPSWPKEMRAEPSIQDVQKCIAAMKKATGTFKNAISSMTARDLSSSGSINEILAGIKADLEDVKTYIQ</sequence>
<dbReference type="CDD" id="cd17574">
    <property type="entry name" value="REC_OmpR"/>
    <property type="match status" value="1"/>
</dbReference>
<evidence type="ECO:0000256" key="2">
    <source>
        <dbReference type="ARBA" id="ARBA00015955"/>
    </source>
</evidence>
<dbReference type="PANTHER" id="PTHR43895">
    <property type="entry name" value="CALCIUM/CALMODULIN-DEPENDENT PROTEIN KINASE KINASE-RELATED"/>
    <property type="match status" value="1"/>
</dbReference>
<proteinExistence type="predicted"/>
<dbReference type="PROSITE" id="PS50011">
    <property type="entry name" value="PROTEIN_KINASE_DOM"/>
    <property type="match status" value="1"/>
</dbReference>
<dbReference type="GO" id="GO:0000160">
    <property type="term" value="P:phosphorelay signal transduction system"/>
    <property type="evidence" value="ECO:0007669"/>
    <property type="project" value="UniProtKB-KW"/>
</dbReference>
<dbReference type="InterPro" id="IPR011009">
    <property type="entry name" value="Kinase-like_dom_sf"/>
</dbReference>
<evidence type="ECO:0000256" key="10">
    <source>
        <dbReference type="ARBA" id="ARBA00023015"/>
    </source>
</evidence>
<feature type="region of interest" description="Disordered" evidence="17">
    <location>
        <begin position="1"/>
        <end position="23"/>
    </location>
</feature>
<evidence type="ECO:0000256" key="15">
    <source>
        <dbReference type="PROSITE-ProRule" id="PRU10141"/>
    </source>
</evidence>
<dbReference type="PANTHER" id="PTHR43895:SF150">
    <property type="entry name" value="SERINE_THREONINE-PROTEIN KINASE STK11"/>
    <property type="match status" value="1"/>
</dbReference>
<evidence type="ECO:0000259" key="18">
    <source>
        <dbReference type="PROSITE" id="PS50011"/>
    </source>
</evidence>
<dbReference type="GO" id="GO:0003677">
    <property type="term" value="F:DNA binding"/>
    <property type="evidence" value="ECO:0007669"/>
    <property type="project" value="UniProtKB-KW"/>
</dbReference>
<dbReference type="FunFam" id="3.30.200.20:FF:000003">
    <property type="entry name" value="Non-specific serine/threonine protein kinase"/>
    <property type="match status" value="1"/>
</dbReference>
<dbReference type="InterPro" id="IPR000719">
    <property type="entry name" value="Prot_kinase_dom"/>
</dbReference>
<evidence type="ECO:0000256" key="9">
    <source>
        <dbReference type="ARBA" id="ARBA00023012"/>
    </source>
</evidence>
<accession>A0A7S3DEH9</accession>
<protein>
    <recommendedName>
        <fullName evidence="2">Probable transcriptional regulator ycf27</fullName>
    </recommendedName>
    <alternativeName>
        <fullName evidence="13">OmpR-like protein</fullName>
    </alternativeName>
</protein>
<feature type="coiled-coil region" evidence="16">
    <location>
        <begin position="401"/>
        <end position="445"/>
    </location>
</feature>
<feature type="binding site" evidence="15">
    <location>
        <position position="63"/>
    </location>
    <ligand>
        <name>ATP</name>
        <dbReference type="ChEBI" id="CHEBI:30616"/>
    </ligand>
</feature>
<feature type="domain" description="Response regulatory" evidence="19">
    <location>
        <begin position="498"/>
        <end position="610"/>
    </location>
</feature>
<dbReference type="InterPro" id="IPR001789">
    <property type="entry name" value="Sig_transdc_resp-reg_receiver"/>
</dbReference>
<evidence type="ECO:0000256" key="11">
    <source>
        <dbReference type="ARBA" id="ARBA00023125"/>
    </source>
</evidence>
<keyword evidence="8 15" id="KW-0067">ATP-binding</keyword>
<dbReference type="FunFam" id="1.10.510.10:FF:000571">
    <property type="entry name" value="Maternal embryonic leucine zipper kinase"/>
    <property type="match status" value="1"/>
</dbReference>